<comment type="caution">
    <text evidence="1">The sequence shown here is derived from an EMBL/GenBank/DDBJ whole genome shotgun (WGS) entry which is preliminary data.</text>
</comment>
<dbReference type="EMBL" id="ATBP01000626">
    <property type="protein sequence ID" value="ETR69512.1"/>
    <property type="molecule type" value="Genomic_DNA"/>
</dbReference>
<dbReference type="Proteomes" id="UP000189670">
    <property type="component" value="Unassembled WGS sequence"/>
</dbReference>
<evidence type="ECO:0008006" key="3">
    <source>
        <dbReference type="Google" id="ProtNLM"/>
    </source>
</evidence>
<accession>A0A1V1P3N8</accession>
<dbReference type="AlphaFoldDB" id="A0A1V1P3N8"/>
<reference evidence="2" key="1">
    <citation type="submission" date="2012-11" db="EMBL/GenBank/DDBJ databases">
        <authorList>
            <person name="Lucero-Rivera Y.E."/>
            <person name="Tovar-Ramirez D."/>
        </authorList>
    </citation>
    <scope>NUCLEOTIDE SEQUENCE [LARGE SCALE GENOMIC DNA]</scope>
    <source>
        <strain evidence="2">Araruama</strain>
    </source>
</reference>
<name>A0A1V1P3N8_9BACT</name>
<protein>
    <recommendedName>
        <fullName evidence="3">DUF4276 family protein</fullName>
    </recommendedName>
</protein>
<sequence length="199" mass="22761">MEMIPINIAVEDKLSEAVIRKILKTSKQSYIVGACFCRGGSGYLKKNIKGFNNASKATVFLLLTDLDTTECAPTLIRQWLNCPQNPNFLFRIAVKEIESWILADRINFADFLGVPVQRIPLITDEINDPKQFILNLAVKTKKPSLRSRMIFRQKETLRPGPDYNGCLKSFIDNDWKVSEAIHHSPSLKKNCRCYRQVEI</sequence>
<gene>
    <name evidence="1" type="ORF">OMM_03889</name>
</gene>
<evidence type="ECO:0000313" key="1">
    <source>
        <dbReference type="EMBL" id="ETR69512.1"/>
    </source>
</evidence>
<proteinExistence type="predicted"/>
<evidence type="ECO:0000313" key="2">
    <source>
        <dbReference type="Proteomes" id="UP000189670"/>
    </source>
</evidence>
<organism evidence="1 2">
    <name type="scientific">Candidatus Magnetoglobus multicellularis str. Araruama</name>
    <dbReference type="NCBI Taxonomy" id="890399"/>
    <lineage>
        <taxon>Bacteria</taxon>
        <taxon>Pseudomonadati</taxon>
        <taxon>Thermodesulfobacteriota</taxon>
        <taxon>Desulfobacteria</taxon>
        <taxon>Desulfobacterales</taxon>
        <taxon>Desulfobacteraceae</taxon>
        <taxon>Candidatus Magnetoglobus</taxon>
    </lineage>
</organism>